<keyword evidence="2" id="KW-0472">Membrane</keyword>
<feature type="compositionally biased region" description="Low complexity" evidence="1">
    <location>
        <begin position="312"/>
        <end position="332"/>
    </location>
</feature>
<dbReference type="Pfam" id="PF09935">
    <property type="entry name" value="DUF2167"/>
    <property type="match status" value="1"/>
</dbReference>
<feature type="region of interest" description="Disordered" evidence="1">
    <location>
        <begin position="284"/>
        <end position="332"/>
    </location>
</feature>
<keyword evidence="2" id="KW-0812">Transmembrane</keyword>
<evidence type="ECO:0000313" key="4">
    <source>
        <dbReference type="Proteomes" id="UP000319432"/>
    </source>
</evidence>
<name>A0A518VB10_BRELA</name>
<reference evidence="3 4" key="1">
    <citation type="submission" date="2018-11" db="EMBL/GenBank/DDBJ databases">
        <title>Phylogenetic determinants of toxin gene distribution in genomes of Brevibacillus laterosporus.</title>
        <authorList>
            <person name="Glare T.R."/>
            <person name="Durrant A."/>
            <person name="Berry C."/>
            <person name="Palma L."/>
            <person name="Ormskirk M."/>
            <person name="Cox M.O."/>
        </authorList>
    </citation>
    <scope>NUCLEOTIDE SEQUENCE [LARGE SCALE GENOMIC DNA]</scope>
    <source>
        <strain evidence="3 4">1821L</strain>
    </source>
</reference>
<dbReference type="AlphaFoldDB" id="A0A518VB10"/>
<dbReference type="OrthoDB" id="196355at2"/>
<feature type="transmembrane region" description="Helical" evidence="2">
    <location>
        <begin position="247"/>
        <end position="273"/>
    </location>
</feature>
<evidence type="ECO:0000256" key="1">
    <source>
        <dbReference type="SAM" id="MobiDB-lite"/>
    </source>
</evidence>
<dbReference type="EMBL" id="CP033464">
    <property type="protein sequence ID" value="QDX94177.1"/>
    <property type="molecule type" value="Genomic_DNA"/>
</dbReference>
<evidence type="ECO:0000313" key="3">
    <source>
        <dbReference type="EMBL" id="QDX94177.1"/>
    </source>
</evidence>
<feature type="compositionally biased region" description="Polar residues" evidence="1">
    <location>
        <begin position="288"/>
        <end position="298"/>
    </location>
</feature>
<gene>
    <name evidence="3" type="ORF">EEL30_18935</name>
</gene>
<protein>
    <submittedName>
        <fullName evidence="3">DUF2167 domain-containing protein</fullName>
    </submittedName>
</protein>
<proteinExistence type="predicted"/>
<keyword evidence="2" id="KW-1133">Transmembrane helix</keyword>
<accession>A0A518VB10</accession>
<keyword evidence="4" id="KW-1185">Reference proteome</keyword>
<evidence type="ECO:0000256" key="2">
    <source>
        <dbReference type="SAM" id="Phobius"/>
    </source>
</evidence>
<organism evidence="3 4">
    <name type="scientific">Brevibacillus laterosporus</name>
    <name type="common">Bacillus laterosporus</name>
    <dbReference type="NCBI Taxonomy" id="1465"/>
    <lineage>
        <taxon>Bacteria</taxon>
        <taxon>Bacillati</taxon>
        <taxon>Bacillota</taxon>
        <taxon>Bacilli</taxon>
        <taxon>Bacillales</taxon>
        <taxon>Paenibacillaceae</taxon>
        <taxon>Brevibacillus</taxon>
    </lineage>
</organism>
<sequence>MRSKSIYSIILVLLITVFTTSVYAVENLKWVSGGTKVDVGDKLATFKIPDQLTYLNKEDTITVQKEFGNSASSREIGSVYPTSDKENWYVVMEYDEVGHIMDDEQNNIDKDAILKSYKEGTEEHNKDRKPEEQIHVVGWHVPPSYDAKTHTLQWSMLAEDNKKNPIINYNLQMLTRKGYVSFILVSDPATLAQDKKILTEQIMPQFQLKEGNRYSDYDASTDKLAEFGLTGLVLGGLGLAVAKKIGILALILVFLKKAWIIVILVLGGIFKVVTNIFKKKKAHVMEPSSDSQEATDPNPSVEKTPIVESNASSTPSNQTDSTSSSNDNSKTM</sequence>
<dbReference type="InterPro" id="IPR018682">
    <property type="entry name" value="DUF2167_membr"/>
</dbReference>
<dbReference type="Proteomes" id="UP000319432">
    <property type="component" value="Chromosome"/>
</dbReference>